<dbReference type="OrthoDB" id="3070190at2759"/>
<comment type="caution">
    <text evidence="1">The sequence shown here is derived from an EMBL/GenBank/DDBJ whole genome shotgun (WGS) entry which is preliminary data.</text>
</comment>
<dbReference type="InParanoid" id="A0A409WTT6"/>
<evidence type="ECO:0000313" key="1">
    <source>
        <dbReference type="EMBL" id="PPQ81889.1"/>
    </source>
</evidence>
<sequence>MIPRARILTSCTLTSDTRFRAKGTRPLSKLWVDAARDQKKKDSEEKKKFEWFSERSKDYIDELAVQRPERSRGIWRKVQPKVKENGEVEAASELEERMATERDLVEKAARAGSRRRARYEHRVEVLVRIVEIKMDEQAKDLPIWEWLLELVQTLGEGGVSSDESGVDERTGEAIYRVNRLPWRREMSKEMDYVDTQRKDGHLFSKKGSKPVPRHRNGAGVSRRHDLEGLLKTLYDKDWYKKLPRRFKERFRFSEKGLQCLRILSLHK</sequence>
<reference evidence="1 2" key="1">
    <citation type="journal article" date="2018" name="Evol. Lett.">
        <title>Horizontal gene cluster transfer increased hallucinogenic mushroom diversity.</title>
        <authorList>
            <person name="Reynolds H.T."/>
            <person name="Vijayakumar V."/>
            <person name="Gluck-Thaler E."/>
            <person name="Korotkin H.B."/>
            <person name="Matheny P.B."/>
            <person name="Slot J.C."/>
        </authorList>
    </citation>
    <scope>NUCLEOTIDE SEQUENCE [LARGE SCALE GENOMIC DNA]</scope>
    <source>
        <strain evidence="1 2">SRW20</strain>
    </source>
</reference>
<dbReference type="EMBL" id="NHYE01004816">
    <property type="protein sequence ID" value="PPQ81889.1"/>
    <property type="molecule type" value="Genomic_DNA"/>
</dbReference>
<proteinExistence type="predicted"/>
<organism evidence="1 2">
    <name type="scientific">Gymnopilus dilepis</name>
    <dbReference type="NCBI Taxonomy" id="231916"/>
    <lineage>
        <taxon>Eukaryota</taxon>
        <taxon>Fungi</taxon>
        <taxon>Dikarya</taxon>
        <taxon>Basidiomycota</taxon>
        <taxon>Agaricomycotina</taxon>
        <taxon>Agaricomycetes</taxon>
        <taxon>Agaricomycetidae</taxon>
        <taxon>Agaricales</taxon>
        <taxon>Agaricineae</taxon>
        <taxon>Hymenogastraceae</taxon>
        <taxon>Gymnopilus</taxon>
    </lineage>
</organism>
<accession>A0A409WTT6</accession>
<dbReference type="AlphaFoldDB" id="A0A409WTT6"/>
<name>A0A409WTT6_9AGAR</name>
<protein>
    <submittedName>
        <fullName evidence="1">Uncharacterized protein</fullName>
    </submittedName>
</protein>
<evidence type="ECO:0000313" key="2">
    <source>
        <dbReference type="Proteomes" id="UP000284706"/>
    </source>
</evidence>
<keyword evidence="2" id="KW-1185">Reference proteome</keyword>
<dbReference type="STRING" id="231916.A0A409WTT6"/>
<gene>
    <name evidence="1" type="ORF">CVT26_014320</name>
</gene>
<dbReference type="Proteomes" id="UP000284706">
    <property type="component" value="Unassembled WGS sequence"/>
</dbReference>